<reference evidence="10 11" key="1">
    <citation type="submission" date="2017-04" db="EMBL/GenBank/DDBJ databases">
        <authorList>
            <person name="Afonso C.L."/>
            <person name="Miller P.J."/>
            <person name="Scott M.A."/>
            <person name="Spackman E."/>
            <person name="Goraichik I."/>
            <person name="Dimitrov K.M."/>
            <person name="Suarez D.L."/>
            <person name="Swayne D.E."/>
        </authorList>
    </citation>
    <scope>NUCLEOTIDE SEQUENCE [LARGE SCALE GENOMIC DNA]</scope>
</reference>
<keyword evidence="8 9" id="KW-0472">Membrane</keyword>
<evidence type="ECO:0000313" key="10">
    <source>
        <dbReference type="EMBL" id="SMN21387.1"/>
    </source>
</evidence>
<sequence>MPQSFTSIAKVGEYILKSPALAKICVPVAKQYVNLAGYRKLGLTYNDLIAEENPVVQTALSRLPEDEAYARNYRIIRAHQSELTHHLLPKNEWVKAQDDVPYLLPYILEAEAEALEKAELDNLEIIKK</sequence>
<dbReference type="GO" id="GO:0006122">
    <property type="term" value="P:mitochondrial electron transport, ubiquinol to cytochrome c"/>
    <property type="evidence" value="ECO:0007669"/>
    <property type="project" value="InterPro"/>
</dbReference>
<dbReference type="Pfam" id="PF02271">
    <property type="entry name" value="UCR_14kD"/>
    <property type="match status" value="1"/>
</dbReference>
<dbReference type="Gene3D" id="1.10.1090.10">
    <property type="entry name" value="Cytochrome b-c1 complex subunit 7"/>
    <property type="match status" value="1"/>
</dbReference>
<comment type="function">
    <text evidence="9">Component of the ubiquinol-cytochrome c oxidoreductase, a multisubunit transmembrane complex that is part of the mitochondrial electron transport chain which drives oxidative phosphorylation.</text>
</comment>
<evidence type="ECO:0000256" key="1">
    <source>
        <dbReference type="ARBA" id="ARBA00004443"/>
    </source>
</evidence>
<keyword evidence="4 9" id="KW-0679">Respiratory chain</keyword>
<keyword evidence="6 9" id="KW-0249">Electron transport</keyword>
<dbReference type="AlphaFoldDB" id="A0A1X7R6V6"/>
<keyword evidence="7 9" id="KW-0496">Mitochondrion</keyword>
<keyword evidence="3 9" id="KW-0813">Transport</keyword>
<evidence type="ECO:0000256" key="2">
    <source>
        <dbReference type="ARBA" id="ARBA00008554"/>
    </source>
</evidence>
<protein>
    <recommendedName>
        <fullName evidence="9">Cytochrome b-c1 complex subunit 7</fullName>
    </recommendedName>
</protein>
<evidence type="ECO:0000313" key="11">
    <source>
        <dbReference type="Proteomes" id="UP000196158"/>
    </source>
</evidence>
<dbReference type="PANTHER" id="PTHR12022">
    <property type="entry name" value="UBIQUINOL-CYTOCHROME C REDUCTASE COMPLEX 14 KD PROTEIN"/>
    <property type="match status" value="1"/>
</dbReference>
<comment type="subcellular location">
    <subcellularLocation>
        <location evidence="1">Mitochondrion inner membrane</location>
        <topology evidence="1">Peripheral membrane protein</topology>
        <orientation evidence="1">Matrix side</orientation>
    </subcellularLocation>
</comment>
<evidence type="ECO:0000256" key="3">
    <source>
        <dbReference type="ARBA" id="ARBA00022448"/>
    </source>
</evidence>
<keyword evidence="5 9" id="KW-0999">Mitochondrion inner membrane</keyword>
<evidence type="ECO:0000256" key="7">
    <source>
        <dbReference type="ARBA" id="ARBA00023128"/>
    </source>
</evidence>
<dbReference type="PIRSF" id="PIRSF000022">
    <property type="entry name" value="Bc1_14K"/>
    <property type="match status" value="1"/>
</dbReference>
<evidence type="ECO:0000256" key="6">
    <source>
        <dbReference type="ARBA" id="ARBA00022982"/>
    </source>
</evidence>
<dbReference type="PANTHER" id="PTHR12022:SF0">
    <property type="entry name" value="CYTOCHROME B-C1 COMPLEX SUBUNIT 7"/>
    <property type="match status" value="1"/>
</dbReference>
<dbReference type="Proteomes" id="UP000196158">
    <property type="component" value="Unassembled WGS sequence"/>
</dbReference>
<dbReference type="FunFam" id="1.10.1090.10:FF:000001">
    <property type="entry name" value="Cytochrome b-c1 complex subunit 7"/>
    <property type="match status" value="1"/>
</dbReference>
<dbReference type="EMBL" id="FXLY01000008">
    <property type="protein sequence ID" value="SMN21387.1"/>
    <property type="molecule type" value="Genomic_DNA"/>
</dbReference>
<dbReference type="STRING" id="1789683.A0A1X7R6V6"/>
<dbReference type="InterPro" id="IPR036544">
    <property type="entry name" value="QCR7_sf"/>
</dbReference>
<dbReference type="GO" id="GO:0005743">
    <property type="term" value="C:mitochondrial inner membrane"/>
    <property type="evidence" value="ECO:0007669"/>
    <property type="project" value="UniProtKB-SubCell"/>
</dbReference>
<name>A0A1X7R6V6_9SACH</name>
<organism evidence="10 11">
    <name type="scientific">Maudiozyma saulgeensis</name>
    <dbReference type="NCBI Taxonomy" id="1789683"/>
    <lineage>
        <taxon>Eukaryota</taxon>
        <taxon>Fungi</taxon>
        <taxon>Dikarya</taxon>
        <taxon>Ascomycota</taxon>
        <taxon>Saccharomycotina</taxon>
        <taxon>Saccharomycetes</taxon>
        <taxon>Saccharomycetales</taxon>
        <taxon>Saccharomycetaceae</taxon>
        <taxon>Maudiozyma</taxon>
    </lineage>
</organism>
<accession>A0A1X7R6V6</accession>
<gene>
    <name evidence="10" type="ORF">KASA_0K00275G</name>
</gene>
<dbReference type="OrthoDB" id="425749at2759"/>
<evidence type="ECO:0000256" key="9">
    <source>
        <dbReference type="PIRNR" id="PIRNR000022"/>
    </source>
</evidence>
<proteinExistence type="inferred from homology"/>
<evidence type="ECO:0000256" key="8">
    <source>
        <dbReference type="ARBA" id="ARBA00023136"/>
    </source>
</evidence>
<dbReference type="SUPFAM" id="SSF81524">
    <property type="entry name" value="14 kDa protein of cytochrome bc1 complex (Ubiquinol-cytochrome c reductase)"/>
    <property type="match status" value="1"/>
</dbReference>
<comment type="similarity">
    <text evidence="2 9">Belongs to the UQCRB/QCR7 family.</text>
</comment>
<evidence type="ECO:0000256" key="5">
    <source>
        <dbReference type="ARBA" id="ARBA00022792"/>
    </source>
</evidence>
<dbReference type="GO" id="GO:0045275">
    <property type="term" value="C:respiratory chain complex III"/>
    <property type="evidence" value="ECO:0007669"/>
    <property type="project" value="InterPro"/>
</dbReference>
<evidence type="ECO:0000256" key="4">
    <source>
        <dbReference type="ARBA" id="ARBA00022660"/>
    </source>
</evidence>
<dbReference type="InterPro" id="IPR003197">
    <property type="entry name" value="QCR7"/>
</dbReference>
<keyword evidence="11" id="KW-1185">Reference proteome</keyword>